<keyword evidence="1" id="KW-0812">Transmembrane</keyword>
<reference evidence="2" key="1">
    <citation type="submission" date="2019-06" db="EMBL/GenBank/DDBJ databases">
        <title>Genomics analysis of Aphanomyces spp. identifies a new class of oomycete effector associated with host adaptation.</title>
        <authorList>
            <person name="Gaulin E."/>
        </authorList>
    </citation>
    <scope>NUCLEOTIDE SEQUENCE</scope>
    <source>
        <strain evidence="2">CBS 578.67</strain>
    </source>
</reference>
<comment type="caution">
    <text evidence="2">The sequence shown here is derived from an EMBL/GenBank/DDBJ whole genome shotgun (WGS) entry which is preliminary data.</text>
</comment>
<dbReference type="AlphaFoldDB" id="A0A6A4ZTZ8"/>
<keyword evidence="1" id="KW-1133">Transmembrane helix</keyword>
<gene>
    <name evidence="2" type="ORF">As57867_004209</name>
</gene>
<evidence type="ECO:0000256" key="1">
    <source>
        <dbReference type="SAM" id="Phobius"/>
    </source>
</evidence>
<keyword evidence="1" id="KW-0472">Membrane</keyword>
<organism evidence="2">
    <name type="scientific">Aphanomyces stellatus</name>
    <dbReference type="NCBI Taxonomy" id="120398"/>
    <lineage>
        <taxon>Eukaryota</taxon>
        <taxon>Sar</taxon>
        <taxon>Stramenopiles</taxon>
        <taxon>Oomycota</taxon>
        <taxon>Saprolegniomycetes</taxon>
        <taxon>Saprolegniales</taxon>
        <taxon>Verrucalvaceae</taxon>
        <taxon>Aphanomyces</taxon>
    </lineage>
</organism>
<evidence type="ECO:0000313" key="2">
    <source>
        <dbReference type="EMBL" id="KAF0713764.1"/>
    </source>
</evidence>
<protein>
    <submittedName>
        <fullName evidence="2">Uncharacterized protein</fullName>
    </submittedName>
</protein>
<proteinExistence type="predicted"/>
<feature type="non-terminal residue" evidence="2">
    <location>
        <position position="366"/>
    </location>
</feature>
<dbReference type="EMBL" id="VJMH01000940">
    <property type="protein sequence ID" value="KAF0713764.1"/>
    <property type="molecule type" value="Genomic_DNA"/>
</dbReference>
<feature type="transmembrane region" description="Helical" evidence="1">
    <location>
        <begin position="45"/>
        <end position="64"/>
    </location>
</feature>
<dbReference type="OrthoDB" id="78798at2759"/>
<sequence length="366" mass="40181">MTTRHFESSSINCNMLRRLLASKSYVVRGAPPPTVAARVEALTAWIEYVLGYVVIFLLAVDIFANNWQLNDFIGDGRHFMTPLINSPTVDAVEAKYYFPKQMAPSTVSQIGRYMIKVAVDAVAADGASSYVLSLGKFLIQDANNDICGTLARTYPLNNTVTIGSSVVLGVVVDTLTYMRGNAFAQFFGTADPNVAAVGSNHSVLLDMGYIPGRVNTDMRLTTPLVVAAKANATNISAYRFFSKSFCSACSPATELGLDLCSISYTFNDTSKVLTVKSSQAVYGTYHALGFIFDRSWTPMLSICARALSILLVVAIYAVSQRTVVWIDESDLSWWTRLVHFVAPKQYRQPCLAFRVSDVCFNSDVYV</sequence>
<name>A0A6A4ZTZ8_9STRA</name>
<accession>A0A6A4ZTZ8</accession>